<dbReference type="GO" id="GO:0004113">
    <property type="term" value="F:2',3'-cyclic-nucleotide 3'-phosphodiesterase activity"/>
    <property type="evidence" value="ECO:0007669"/>
    <property type="project" value="InterPro"/>
</dbReference>
<sequence length="185" mass="21160">MGRAARRVFIGIPAGKELREQVLEFRKRHDWLRVGWIRPENLHLTVIPPWLIENPESVCTALGDAAHHFSAADVEFTTVSTGPDAAKPRLIWATGKTTPFFSILRDALYARIPLERTDERSFLLHLTIARVMPDEQDAIARMKLRVPVVWSPCLRTISLYESILNPNGAEYRVLYEVPFAMNKQQ</sequence>
<dbReference type="SUPFAM" id="SSF55144">
    <property type="entry name" value="LigT-like"/>
    <property type="match status" value="1"/>
</dbReference>
<accession>B3ECC6</accession>
<evidence type="ECO:0000313" key="3">
    <source>
        <dbReference type="Proteomes" id="UP000008841"/>
    </source>
</evidence>
<dbReference type="NCBIfam" id="TIGR02258">
    <property type="entry name" value="2_5_ligase"/>
    <property type="match status" value="1"/>
</dbReference>
<dbReference type="InterPro" id="IPR004175">
    <property type="entry name" value="RNA_CPDase"/>
</dbReference>
<dbReference type="GO" id="GO:0008664">
    <property type="term" value="F:RNA 2',3'-cyclic 3'-phosphodiesterase activity"/>
    <property type="evidence" value="ECO:0007669"/>
    <property type="project" value="InterPro"/>
</dbReference>
<organism evidence="2 3">
    <name type="scientific">Chlorobium limicola (strain DSM 245 / NBRC 103803 / 6330)</name>
    <dbReference type="NCBI Taxonomy" id="290315"/>
    <lineage>
        <taxon>Bacteria</taxon>
        <taxon>Pseudomonadati</taxon>
        <taxon>Chlorobiota</taxon>
        <taxon>Chlorobiia</taxon>
        <taxon>Chlorobiales</taxon>
        <taxon>Chlorobiaceae</taxon>
        <taxon>Chlorobium/Pelodictyon group</taxon>
        <taxon>Chlorobium</taxon>
    </lineage>
</organism>
<dbReference type="EMBL" id="CP001097">
    <property type="protein sequence ID" value="ACD90201.1"/>
    <property type="molecule type" value="Genomic_DNA"/>
</dbReference>
<dbReference type="Pfam" id="PF13563">
    <property type="entry name" value="2_5_RNA_ligase2"/>
    <property type="match status" value="1"/>
</dbReference>
<dbReference type="GO" id="GO:0016874">
    <property type="term" value="F:ligase activity"/>
    <property type="evidence" value="ECO:0007669"/>
    <property type="project" value="UniProtKB-KW"/>
</dbReference>
<reference evidence="2 3" key="1">
    <citation type="submission" date="2008-05" db="EMBL/GenBank/DDBJ databases">
        <title>Complete sequence of Chlorobium limicola DSM 245.</title>
        <authorList>
            <consortium name="US DOE Joint Genome Institute"/>
            <person name="Lucas S."/>
            <person name="Copeland A."/>
            <person name="Lapidus A."/>
            <person name="Glavina del Rio T."/>
            <person name="Dalin E."/>
            <person name="Tice H."/>
            <person name="Bruce D."/>
            <person name="Goodwin L."/>
            <person name="Pitluck S."/>
            <person name="Schmutz J."/>
            <person name="Larimer F."/>
            <person name="Land M."/>
            <person name="Hauser L."/>
            <person name="Kyrpides N."/>
            <person name="Ovchinnikova G."/>
            <person name="Zhao F."/>
            <person name="Li T."/>
            <person name="Liu Z."/>
            <person name="Overmann J."/>
            <person name="Bryant D.A."/>
            <person name="Richardson P."/>
        </authorList>
    </citation>
    <scope>NUCLEOTIDE SEQUENCE [LARGE SCALE GENOMIC DNA]</scope>
    <source>
        <strain evidence="3">DSM 245 / NBRC 103803 / 6330</strain>
    </source>
</reference>
<dbReference type="STRING" id="290315.Clim_1132"/>
<evidence type="ECO:0000313" key="2">
    <source>
        <dbReference type="EMBL" id="ACD90201.1"/>
    </source>
</evidence>
<dbReference type="Gene3D" id="3.90.1140.10">
    <property type="entry name" value="Cyclic phosphodiesterase"/>
    <property type="match status" value="1"/>
</dbReference>
<keyword evidence="2" id="KW-0436">Ligase</keyword>
<dbReference type="Proteomes" id="UP000008841">
    <property type="component" value="Chromosome"/>
</dbReference>
<evidence type="ECO:0000256" key="1">
    <source>
        <dbReference type="ARBA" id="ARBA00022801"/>
    </source>
</evidence>
<dbReference type="eggNOG" id="COG1514">
    <property type="taxonomic scope" value="Bacteria"/>
</dbReference>
<dbReference type="KEGG" id="cli:Clim_1132"/>
<gene>
    <name evidence="2" type="ordered locus">Clim_1132</name>
</gene>
<protein>
    <submittedName>
        <fullName evidence="2">2'-5' RNA ligase</fullName>
    </submittedName>
</protein>
<dbReference type="PANTHER" id="PTHR35561:SF1">
    <property type="entry name" value="RNA 2',3'-CYCLIC PHOSPHODIESTERASE"/>
    <property type="match status" value="1"/>
</dbReference>
<dbReference type="HOGENOM" id="CLU_081251_0_1_10"/>
<dbReference type="AlphaFoldDB" id="B3ECC6"/>
<dbReference type="InterPro" id="IPR009097">
    <property type="entry name" value="Cyclic_Pdiesterase"/>
</dbReference>
<name>B3ECC6_CHLL2</name>
<dbReference type="OrthoDB" id="9789350at2"/>
<dbReference type="RefSeq" id="WP_012466078.1">
    <property type="nucleotide sequence ID" value="NC_010803.1"/>
</dbReference>
<proteinExistence type="predicted"/>
<dbReference type="PANTHER" id="PTHR35561">
    <property type="entry name" value="RNA 2',3'-CYCLIC PHOSPHODIESTERASE"/>
    <property type="match status" value="1"/>
</dbReference>
<keyword evidence="1" id="KW-0378">Hydrolase</keyword>